<keyword evidence="9" id="KW-0238">DNA-binding</keyword>
<dbReference type="GO" id="GO:0003677">
    <property type="term" value="F:DNA binding"/>
    <property type="evidence" value="ECO:0007669"/>
    <property type="project" value="UniProtKB-KW"/>
</dbReference>
<evidence type="ECO:0000256" key="1">
    <source>
        <dbReference type="ARBA" id="ARBA00022679"/>
    </source>
</evidence>
<protein>
    <submittedName>
        <fullName evidence="13">Uncharacterized protein</fullName>
    </submittedName>
</protein>
<evidence type="ECO:0000256" key="6">
    <source>
        <dbReference type="ARBA" id="ARBA00022801"/>
    </source>
</evidence>
<sequence>PVYAINPRGLRPNDLWQMDVTQYLPFGKLQYIHVSVDTCSGYIHASAHSGEAFVDVKNHLFSAFAAMGKPHKIKTDNGSAYTSKSFTEFCHRFQTEHTTGIAYNSTGQAIVERAHLTLKQYLQKLKEGEILKGKIKYSPHVYLTLVLYVLNFLNVNEAGMTATERRWGKSQEPLLMARWKNMPEGIWRGPDPVLRKGSAIVCLCSSTLLSDCWRWDHYSSERRWSSVIPADVSCLCFDQMSTSRWTL</sequence>
<reference evidence="13 14" key="1">
    <citation type="submission" date="2019-01" db="EMBL/GenBank/DDBJ databases">
        <authorList>
            <person name="Alioto T."/>
            <person name="Alioto T."/>
        </authorList>
    </citation>
    <scope>NUCLEOTIDE SEQUENCE [LARGE SCALE GENOMIC DNA]</scope>
</reference>
<evidence type="ECO:0000259" key="11">
    <source>
        <dbReference type="PROSITE" id="PS50994"/>
    </source>
</evidence>
<evidence type="ECO:0000313" key="14">
    <source>
        <dbReference type="Proteomes" id="UP000386466"/>
    </source>
</evidence>
<keyword evidence="14" id="KW-1185">Reference proteome</keyword>
<dbReference type="GO" id="GO:0003964">
    <property type="term" value="F:RNA-directed DNA polymerase activity"/>
    <property type="evidence" value="ECO:0007669"/>
    <property type="project" value="UniProtKB-KW"/>
</dbReference>
<keyword evidence="5" id="KW-0255">Endonuclease</keyword>
<evidence type="ECO:0000256" key="3">
    <source>
        <dbReference type="ARBA" id="ARBA00022722"/>
    </source>
</evidence>
<dbReference type="InterPro" id="IPR036862">
    <property type="entry name" value="Integrase_C_dom_sf_retrovir"/>
</dbReference>
<keyword evidence="4" id="KW-0479">Metal-binding</keyword>
<proteinExistence type="predicted"/>
<name>A0A485MFU4_LYNPA</name>
<dbReference type="InterPro" id="IPR012337">
    <property type="entry name" value="RNaseH-like_sf"/>
</dbReference>
<feature type="non-terminal residue" evidence="13">
    <location>
        <position position="1"/>
    </location>
</feature>
<dbReference type="GO" id="GO:0015074">
    <property type="term" value="P:DNA integration"/>
    <property type="evidence" value="ECO:0007669"/>
    <property type="project" value="UniProtKB-KW"/>
</dbReference>
<evidence type="ECO:0000313" key="13">
    <source>
        <dbReference type="EMBL" id="VFV19199.1"/>
    </source>
</evidence>
<dbReference type="InterPro" id="IPR001037">
    <property type="entry name" value="Integrase_C_retrovir"/>
</dbReference>
<dbReference type="Proteomes" id="UP000386466">
    <property type="component" value="Unassembled WGS sequence"/>
</dbReference>
<evidence type="ECO:0000256" key="4">
    <source>
        <dbReference type="ARBA" id="ARBA00022723"/>
    </source>
</evidence>
<keyword evidence="7" id="KW-0229">DNA integration</keyword>
<dbReference type="InterPro" id="IPR036397">
    <property type="entry name" value="RNaseH_sf"/>
</dbReference>
<dbReference type="PANTHER" id="PTHR41694">
    <property type="entry name" value="ENDOGENOUS RETROVIRUS GROUP K MEMBER POL PROTEIN"/>
    <property type="match status" value="1"/>
</dbReference>
<keyword evidence="8" id="KW-0695">RNA-directed DNA polymerase</keyword>
<accession>A0A485MFU4</accession>
<dbReference type="GO" id="GO:0016787">
    <property type="term" value="F:hydrolase activity"/>
    <property type="evidence" value="ECO:0007669"/>
    <property type="project" value="UniProtKB-KW"/>
</dbReference>
<dbReference type="PROSITE" id="PS51027">
    <property type="entry name" value="INTEGRASE_DBD"/>
    <property type="match status" value="1"/>
</dbReference>
<evidence type="ECO:0000256" key="9">
    <source>
        <dbReference type="ARBA" id="ARBA00023125"/>
    </source>
</evidence>
<dbReference type="Pfam" id="PF00665">
    <property type="entry name" value="rve"/>
    <property type="match status" value="1"/>
</dbReference>
<dbReference type="SUPFAM" id="SSF50122">
    <property type="entry name" value="DNA-binding domain of retroviral integrase"/>
    <property type="match status" value="1"/>
</dbReference>
<dbReference type="GO" id="GO:0046872">
    <property type="term" value="F:metal ion binding"/>
    <property type="evidence" value="ECO:0007669"/>
    <property type="project" value="UniProtKB-KW"/>
</dbReference>
<dbReference type="GO" id="GO:0004519">
    <property type="term" value="F:endonuclease activity"/>
    <property type="evidence" value="ECO:0007669"/>
    <property type="project" value="UniProtKB-KW"/>
</dbReference>
<dbReference type="GO" id="GO:0035613">
    <property type="term" value="F:RNA stem-loop binding"/>
    <property type="evidence" value="ECO:0007669"/>
    <property type="project" value="TreeGrafter"/>
</dbReference>
<evidence type="ECO:0000256" key="5">
    <source>
        <dbReference type="ARBA" id="ARBA00022759"/>
    </source>
</evidence>
<evidence type="ECO:0000259" key="12">
    <source>
        <dbReference type="PROSITE" id="PS51027"/>
    </source>
</evidence>
<keyword evidence="3" id="KW-0540">Nuclease</keyword>
<dbReference type="PANTHER" id="PTHR41694:SF3">
    <property type="entry name" value="RNA-DIRECTED DNA POLYMERASE-RELATED"/>
    <property type="match status" value="1"/>
</dbReference>
<keyword evidence="2" id="KW-0548">Nucleotidyltransferase</keyword>
<feature type="domain" description="Integrase-type" evidence="12">
    <location>
        <begin position="175"/>
        <end position="226"/>
    </location>
</feature>
<keyword evidence="1" id="KW-0808">Transferase</keyword>
<gene>
    <name evidence="13" type="ORF">LYPA_23C021595</name>
</gene>
<feature type="DNA-binding region" description="Integrase-type" evidence="10">
    <location>
        <begin position="175"/>
        <end position="226"/>
    </location>
</feature>
<dbReference type="AlphaFoldDB" id="A0A485MFU4"/>
<evidence type="ECO:0000256" key="10">
    <source>
        <dbReference type="PROSITE-ProRule" id="PRU00506"/>
    </source>
</evidence>
<keyword evidence="6" id="KW-0378">Hydrolase</keyword>
<dbReference type="Gene3D" id="3.30.420.10">
    <property type="entry name" value="Ribonuclease H-like superfamily/Ribonuclease H"/>
    <property type="match status" value="1"/>
</dbReference>
<dbReference type="PROSITE" id="PS50994">
    <property type="entry name" value="INTEGRASE"/>
    <property type="match status" value="1"/>
</dbReference>
<organism evidence="13 14">
    <name type="scientific">Lynx pardinus</name>
    <name type="common">Iberian lynx</name>
    <name type="synonym">Felis pardina</name>
    <dbReference type="NCBI Taxonomy" id="191816"/>
    <lineage>
        <taxon>Eukaryota</taxon>
        <taxon>Metazoa</taxon>
        <taxon>Chordata</taxon>
        <taxon>Craniata</taxon>
        <taxon>Vertebrata</taxon>
        <taxon>Euteleostomi</taxon>
        <taxon>Mammalia</taxon>
        <taxon>Eutheria</taxon>
        <taxon>Laurasiatheria</taxon>
        <taxon>Carnivora</taxon>
        <taxon>Feliformia</taxon>
        <taxon>Felidae</taxon>
        <taxon>Felinae</taxon>
        <taxon>Lynx</taxon>
    </lineage>
</organism>
<evidence type="ECO:0000256" key="7">
    <source>
        <dbReference type="ARBA" id="ARBA00022908"/>
    </source>
</evidence>
<evidence type="ECO:0000256" key="8">
    <source>
        <dbReference type="ARBA" id="ARBA00022918"/>
    </source>
</evidence>
<dbReference type="InterPro" id="IPR001584">
    <property type="entry name" value="Integrase_cat-core"/>
</dbReference>
<dbReference type="EMBL" id="CAAGRJ010001351">
    <property type="protein sequence ID" value="VFV19199.1"/>
    <property type="molecule type" value="Genomic_DNA"/>
</dbReference>
<evidence type="ECO:0000256" key="2">
    <source>
        <dbReference type="ARBA" id="ARBA00022695"/>
    </source>
</evidence>
<feature type="domain" description="Integrase catalytic" evidence="11">
    <location>
        <begin position="8"/>
        <end position="170"/>
    </location>
</feature>
<dbReference type="SUPFAM" id="SSF53098">
    <property type="entry name" value="Ribonuclease H-like"/>
    <property type="match status" value="1"/>
</dbReference>